<evidence type="ECO:0000313" key="6">
    <source>
        <dbReference type="Proteomes" id="UP000224080"/>
    </source>
</evidence>
<reference evidence="5 6" key="1">
    <citation type="submission" date="2017-10" db="EMBL/GenBank/DDBJ databases">
        <title>Comparative genomics in systemic dimorphic fungi from Ajellomycetaceae.</title>
        <authorList>
            <person name="Munoz J.F."/>
            <person name="Mcewen J.G."/>
            <person name="Clay O.K."/>
            <person name="Cuomo C.A."/>
        </authorList>
    </citation>
    <scope>NUCLEOTIDE SEQUENCE [LARGE SCALE GENOMIC DNA]</scope>
    <source>
        <strain evidence="5 6">UAMH130</strain>
    </source>
</reference>
<feature type="region of interest" description="Disordered" evidence="3">
    <location>
        <begin position="232"/>
        <end position="288"/>
    </location>
</feature>
<feature type="compositionally biased region" description="Polar residues" evidence="3">
    <location>
        <begin position="233"/>
        <end position="244"/>
    </location>
</feature>
<dbReference type="Proteomes" id="UP000224080">
    <property type="component" value="Unassembled WGS sequence"/>
</dbReference>
<evidence type="ECO:0000256" key="3">
    <source>
        <dbReference type="SAM" id="MobiDB-lite"/>
    </source>
</evidence>
<dbReference type="AlphaFoldDB" id="A0A2B7WXY3"/>
<dbReference type="InterPro" id="IPR012677">
    <property type="entry name" value="Nucleotide-bd_a/b_plait_sf"/>
</dbReference>
<feature type="region of interest" description="Disordered" evidence="3">
    <location>
        <begin position="392"/>
        <end position="446"/>
    </location>
</feature>
<dbReference type="GO" id="GO:0003729">
    <property type="term" value="F:mRNA binding"/>
    <property type="evidence" value="ECO:0007669"/>
    <property type="project" value="InterPro"/>
</dbReference>
<feature type="compositionally biased region" description="Low complexity" evidence="3">
    <location>
        <begin position="245"/>
        <end position="275"/>
    </location>
</feature>
<feature type="compositionally biased region" description="Low complexity" evidence="3">
    <location>
        <begin position="9"/>
        <end position="28"/>
    </location>
</feature>
<feature type="compositionally biased region" description="Gly residues" evidence="3">
    <location>
        <begin position="405"/>
        <end position="424"/>
    </location>
</feature>
<dbReference type="InterPro" id="IPR000504">
    <property type="entry name" value="RRM_dom"/>
</dbReference>
<dbReference type="PROSITE" id="PS50102">
    <property type="entry name" value="RRM"/>
    <property type="match status" value="1"/>
</dbReference>
<evidence type="ECO:0000256" key="1">
    <source>
        <dbReference type="ARBA" id="ARBA00022884"/>
    </source>
</evidence>
<comment type="caution">
    <text evidence="5">The sequence shown here is derived from an EMBL/GenBank/DDBJ whole genome shotgun (WGS) entry which is preliminary data.</text>
</comment>
<keyword evidence="6" id="KW-1185">Reference proteome</keyword>
<name>A0A2B7WXY3_9EURO</name>
<dbReference type="Gene3D" id="3.30.70.330">
    <property type="match status" value="1"/>
</dbReference>
<protein>
    <recommendedName>
        <fullName evidence="4">RRM domain-containing protein</fullName>
    </recommendedName>
</protein>
<evidence type="ECO:0000256" key="2">
    <source>
        <dbReference type="PROSITE-ProRule" id="PRU00176"/>
    </source>
</evidence>
<dbReference type="InterPro" id="IPR035979">
    <property type="entry name" value="RBD_domain_sf"/>
</dbReference>
<dbReference type="PANTHER" id="PTHR47640">
    <property type="entry name" value="TRNA SELENOCYSTEINE 1-ASSOCIATED PROTEIN 1-RELATED-RELATED"/>
    <property type="match status" value="1"/>
</dbReference>
<feature type="compositionally biased region" description="Polar residues" evidence="3">
    <location>
        <begin position="47"/>
        <end position="87"/>
    </location>
</feature>
<proteinExistence type="predicted"/>
<dbReference type="InterPro" id="IPR050825">
    <property type="entry name" value="RBM42_RBP45_47-like"/>
</dbReference>
<dbReference type="OrthoDB" id="1749473at2759"/>
<feature type="domain" description="RRM" evidence="4">
    <location>
        <begin position="303"/>
        <end position="381"/>
    </location>
</feature>
<evidence type="ECO:0000259" key="4">
    <source>
        <dbReference type="PROSITE" id="PS50102"/>
    </source>
</evidence>
<dbReference type="PANTHER" id="PTHR47640:SF11">
    <property type="entry name" value="RNA-BINDING PROTEIN 42"/>
    <property type="match status" value="1"/>
</dbReference>
<accession>A0A2B7WXY3</accession>
<dbReference type="SUPFAM" id="SSF54928">
    <property type="entry name" value="RNA-binding domain, RBD"/>
    <property type="match status" value="1"/>
</dbReference>
<keyword evidence="1 2" id="KW-0694">RNA-binding</keyword>
<dbReference type="InterPro" id="IPR034215">
    <property type="entry name" value="RBM42_RRM"/>
</dbReference>
<dbReference type="Pfam" id="PF00076">
    <property type="entry name" value="RRM_1"/>
    <property type="match status" value="1"/>
</dbReference>
<dbReference type="EMBL" id="PDNC01000069">
    <property type="protein sequence ID" value="PGH01666.1"/>
    <property type="molecule type" value="Genomic_DNA"/>
</dbReference>
<sequence length="446" mass="46001">MSLPPPPGLQQQSSQPPSSKPQPFTSLPARPPPSASFPSTGAPGVADTTSLAPSTRPSTGYSSFTAFQPRTVTTSQPFRTHSPTVSASPAAYQRHHQSHAPQYSRPPYGQSNVAYYGQQQQQQHQYQQKQHQQTAGVYGQSGAPHIQNPFPYPNQASTNAYSGAGRGYPRQAADSGLDPDTEAQIAQWQSAYMGRESIEAAQATAHTGGAKVAYAATGANVGPLGTVQRMHDSATSTPISSGPHTTSSTPIPPGATTAIGAAATAAGTGATATPTEPAKTVVRSGGGQSWTDSTLLEWDPAHFRLFAGNLAGEVTDDSLLKAFSKYPSVQKARVIRDKRTEKSKGYGFVSFSDGEDYFRAAREMQGKYIGSHPVLLRRAMTEIRPVAASKVANAGGKGGGKKRGGGGGGGKGAGGAGGGGGGGSKVIDGGIQKKQGKTKGGLRVLG</sequence>
<evidence type="ECO:0000313" key="5">
    <source>
        <dbReference type="EMBL" id="PGH01666.1"/>
    </source>
</evidence>
<dbReference type="SMART" id="SM00360">
    <property type="entry name" value="RRM"/>
    <property type="match status" value="1"/>
</dbReference>
<feature type="compositionally biased region" description="Low complexity" evidence="3">
    <location>
        <begin position="118"/>
        <end position="133"/>
    </location>
</feature>
<dbReference type="STRING" id="2060905.A0A2B7WXY3"/>
<feature type="region of interest" description="Disordered" evidence="3">
    <location>
        <begin position="1"/>
        <end position="180"/>
    </location>
</feature>
<dbReference type="CDD" id="cd12383">
    <property type="entry name" value="RRM_RBM42"/>
    <property type="match status" value="1"/>
</dbReference>
<organism evidence="5 6">
    <name type="scientific">Blastomyces parvus</name>
    <dbReference type="NCBI Taxonomy" id="2060905"/>
    <lineage>
        <taxon>Eukaryota</taxon>
        <taxon>Fungi</taxon>
        <taxon>Dikarya</taxon>
        <taxon>Ascomycota</taxon>
        <taxon>Pezizomycotina</taxon>
        <taxon>Eurotiomycetes</taxon>
        <taxon>Eurotiomycetidae</taxon>
        <taxon>Onygenales</taxon>
        <taxon>Ajellomycetaceae</taxon>
        <taxon>Blastomyces</taxon>
    </lineage>
</organism>
<gene>
    <name evidence="5" type="ORF">GX51_05112</name>
</gene>